<proteinExistence type="predicted"/>
<feature type="domain" description="FAD dependent oxidoreductase" evidence="1">
    <location>
        <begin position="20"/>
        <end position="339"/>
    </location>
</feature>
<reference evidence="2" key="1">
    <citation type="journal article" date="2014" name="Int. J. Syst. Evol. Microbiol.">
        <title>Complete genome sequence of Corynebacterium casei LMG S-19264T (=DSM 44701T), isolated from a smear-ripened cheese.</title>
        <authorList>
            <consortium name="US DOE Joint Genome Institute (JGI-PGF)"/>
            <person name="Walter F."/>
            <person name="Albersmeier A."/>
            <person name="Kalinowski J."/>
            <person name="Ruckert C."/>
        </authorList>
    </citation>
    <scope>NUCLEOTIDE SEQUENCE</scope>
    <source>
        <strain evidence="2">VKM Ac-1321</strain>
    </source>
</reference>
<dbReference type="EMBL" id="BSFP01000049">
    <property type="protein sequence ID" value="GLL04742.1"/>
    <property type="molecule type" value="Genomic_DNA"/>
</dbReference>
<reference evidence="2" key="2">
    <citation type="submission" date="2023-01" db="EMBL/GenBank/DDBJ databases">
        <authorList>
            <person name="Sun Q."/>
            <person name="Evtushenko L."/>
        </authorList>
    </citation>
    <scope>NUCLEOTIDE SEQUENCE</scope>
    <source>
        <strain evidence="2">VKM Ac-1321</strain>
    </source>
</reference>
<accession>A0A9W6KMG0</accession>
<comment type="caution">
    <text evidence="2">The sequence shown here is derived from an EMBL/GenBank/DDBJ whole genome shotgun (WGS) entry which is preliminary data.</text>
</comment>
<dbReference type="Gene3D" id="3.30.9.10">
    <property type="entry name" value="D-Amino Acid Oxidase, subunit A, domain 2"/>
    <property type="match status" value="1"/>
</dbReference>
<dbReference type="SUPFAM" id="SSF51905">
    <property type="entry name" value="FAD/NAD(P)-binding domain"/>
    <property type="match status" value="1"/>
</dbReference>
<dbReference type="Pfam" id="PF01266">
    <property type="entry name" value="DAO"/>
    <property type="match status" value="1"/>
</dbReference>
<dbReference type="AlphaFoldDB" id="A0A9W6KMG0"/>
<evidence type="ECO:0000313" key="3">
    <source>
        <dbReference type="Proteomes" id="UP001143480"/>
    </source>
</evidence>
<name>A0A9W6KMG0_9ACTN</name>
<gene>
    <name evidence="2" type="ORF">GCM10017581_064890</name>
</gene>
<dbReference type="InterPro" id="IPR006076">
    <property type="entry name" value="FAD-dep_OxRdtase"/>
</dbReference>
<protein>
    <recommendedName>
        <fullName evidence="1">FAD dependent oxidoreductase domain-containing protein</fullName>
    </recommendedName>
</protein>
<keyword evidence="3" id="KW-1185">Reference proteome</keyword>
<evidence type="ECO:0000313" key="2">
    <source>
        <dbReference type="EMBL" id="GLL04742.1"/>
    </source>
</evidence>
<dbReference type="Proteomes" id="UP001143480">
    <property type="component" value="Unassembled WGS sequence"/>
</dbReference>
<organism evidence="2 3">
    <name type="scientific">Dactylosporangium matsuzakiense</name>
    <dbReference type="NCBI Taxonomy" id="53360"/>
    <lineage>
        <taxon>Bacteria</taxon>
        <taxon>Bacillati</taxon>
        <taxon>Actinomycetota</taxon>
        <taxon>Actinomycetes</taxon>
        <taxon>Micromonosporales</taxon>
        <taxon>Micromonosporaceae</taxon>
        <taxon>Dactylosporangium</taxon>
    </lineage>
</organism>
<dbReference type="Gene3D" id="3.50.50.60">
    <property type="entry name" value="FAD/NAD(P)-binding domain"/>
    <property type="match status" value="1"/>
</dbReference>
<dbReference type="InterPro" id="IPR036188">
    <property type="entry name" value="FAD/NAD-bd_sf"/>
</dbReference>
<sequence length="368" mass="37855">MPEAASRRLPAMSRPGPDMRITIVGAGLAGSLLAWRLATLSPGLRVDLITGPSDGADATAASGGLVRGFEVDPAAAVLAAASLAELVADPRLRAWSQYQEVGSFYLCGADVRRADLDRLAPATAQVVPGASLPDWAGLPEGSHAVVERAAGYFSPAALRRAVLDALPGLGVAVRRETVGLVPGAGAHDVVVLAAGAGTVALLAASGLPDGGFRRKHIQYGLYAATGTRPPSFIDDLTGLYGRPTPDGGMLLGVPSESWDPADRPVAIPALQRQAERLAAARLPRLRLGALRRTVVGVDCYGPDGHLTLRPLGSQDGLYTFTGGSGGSAKTALAASLAAARHLSSARLPQSAGISHSLRREVDECQRSL</sequence>
<evidence type="ECO:0000259" key="1">
    <source>
        <dbReference type="Pfam" id="PF01266"/>
    </source>
</evidence>